<name>A0A2A2I2P4_9GAMM</name>
<evidence type="ECO:0000256" key="3">
    <source>
        <dbReference type="ARBA" id="ARBA00023136"/>
    </source>
</evidence>
<evidence type="ECO:0000256" key="5">
    <source>
        <dbReference type="SAM" id="Phobius"/>
    </source>
</evidence>
<feature type="transmembrane region" description="Helical" evidence="5">
    <location>
        <begin position="134"/>
        <end position="152"/>
    </location>
</feature>
<keyword evidence="3 5" id="KW-0472">Membrane</keyword>
<dbReference type="Gene3D" id="1.20.1250.20">
    <property type="entry name" value="MFS general substrate transporter like domains"/>
    <property type="match status" value="2"/>
</dbReference>
<evidence type="ECO:0000256" key="2">
    <source>
        <dbReference type="ARBA" id="ARBA00022989"/>
    </source>
</evidence>
<dbReference type="EMBL" id="NMPM01000044">
    <property type="protein sequence ID" value="PAV25907.1"/>
    <property type="molecule type" value="Genomic_DNA"/>
</dbReference>
<feature type="transmembrane region" description="Helical" evidence="5">
    <location>
        <begin position="285"/>
        <end position="310"/>
    </location>
</feature>
<dbReference type="GO" id="GO:0022857">
    <property type="term" value="F:transmembrane transporter activity"/>
    <property type="evidence" value="ECO:0007669"/>
    <property type="project" value="InterPro"/>
</dbReference>
<feature type="transmembrane region" description="Helical" evidence="5">
    <location>
        <begin position="317"/>
        <end position="337"/>
    </location>
</feature>
<evidence type="ECO:0000313" key="7">
    <source>
        <dbReference type="Proteomes" id="UP000218332"/>
    </source>
</evidence>
<evidence type="ECO:0000313" key="6">
    <source>
        <dbReference type="EMBL" id="PAV25907.1"/>
    </source>
</evidence>
<dbReference type="InterPro" id="IPR036259">
    <property type="entry name" value="MFS_trans_sf"/>
</dbReference>
<keyword evidence="2 5" id="KW-1133">Transmembrane helix</keyword>
<sequence length="521" mass="55700">MPNRDRDLTEELYSLVANEEDARVCTDIPDDACEEVPRNFFLILFSNVLTKLGDLLVNPKTVLAWLMGALGAAPLVAWLVPIRESGSLIPQMVIGAWVRRKPVRKGFWALGSFGQAISVAGMAASVWFLEGMSAGYGVIAALILFSLARGFCSVSMKDVQGKCIPRSRRGRLSGLATTLGGSATVVLTVLLFWDRGDPGVAFYAALLLLAAAFWVIAGGLFLTVEEYAGETKGGGNALRDALRNLSLLRDDPPFRHFVIARTLLLCSALASPYFVLLAQNHSTNGWMLGGFLLVSSLASSVSASVWGWMADRSSRQVMIRGATLASAVCLLVGALAAAGTGSIWLYLVGFFLLGIAHAGVRLGRKTYLVDMAGGNKRTDYTSVSNTVIGFMLLMTGGLSSLAALASVPVVVLILGGMGALGAVSAARLQDVSPQESWPGRPTRRASLRSSALHRSGALTPHRHSDDGARTTSASNRGTCPFEPNERNNRRSPPNYGFSELPERVARPENNGFKWLGVQRKG</sequence>
<feature type="transmembrane region" description="Helical" evidence="5">
    <location>
        <begin position="409"/>
        <end position="428"/>
    </location>
</feature>
<dbReference type="InterPro" id="IPR011701">
    <property type="entry name" value="MFS"/>
</dbReference>
<dbReference type="Pfam" id="PF07690">
    <property type="entry name" value="MFS_1"/>
    <property type="match status" value="1"/>
</dbReference>
<dbReference type="SUPFAM" id="SSF103473">
    <property type="entry name" value="MFS general substrate transporter"/>
    <property type="match status" value="1"/>
</dbReference>
<accession>A0A2A2I2P4</accession>
<keyword evidence="7" id="KW-1185">Reference proteome</keyword>
<proteinExistence type="predicted"/>
<feature type="transmembrane region" description="Helical" evidence="5">
    <location>
        <begin position="258"/>
        <end position="279"/>
    </location>
</feature>
<gene>
    <name evidence="6" type="ORF">CF392_08510</name>
</gene>
<organism evidence="6 7">
    <name type="scientific">Tamilnaduibacter salinus</name>
    <dbReference type="NCBI Taxonomy" id="1484056"/>
    <lineage>
        <taxon>Bacteria</taxon>
        <taxon>Pseudomonadati</taxon>
        <taxon>Pseudomonadota</taxon>
        <taxon>Gammaproteobacteria</taxon>
        <taxon>Pseudomonadales</taxon>
        <taxon>Marinobacteraceae</taxon>
        <taxon>Tamilnaduibacter</taxon>
    </lineage>
</organism>
<feature type="region of interest" description="Disordered" evidence="4">
    <location>
        <begin position="431"/>
        <end position="521"/>
    </location>
</feature>
<feature type="transmembrane region" description="Helical" evidence="5">
    <location>
        <begin position="172"/>
        <end position="193"/>
    </location>
</feature>
<dbReference type="PANTHER" id="PTHR23526">
    <property type="entry name" value="INTEGRAL MEMBRANE TRANSPORT PROTEIN-RELATED"/>
    <property type="match status" value="1"/>
</dbReference>
<feature type="transmembrane region" description="Helical" evidence="5">
    <location>
        <begin position="62"/>
        <end position="82"/>
    </location>
</feature>
<evidence type="ECO:0000256" key="4">
    <source>
        <dbReference type="SAM" id="MobiDB-lite"/>
    </source>
</evidence>
<dbReference type="AlphaFoldDB" id="A0A2A2I2P4"/>
<comment type="caution">
    <text evidence="6">The sequence shown here is derived from an EMBL/GenBank/DDBJ whole genome shotgun (WGS) entry which is preliminary data.</text>
</comment>
<dbReference type="RefSeq" id="WP_095611033.1">
    <property type="nucleotide sequence ID" value="NZ_NMPM01000044.1"/>
</dbReference>
<feature type="compositionally biased region" description="Low complexity" evidence="4">
    <location>
        <begin position="447"/>
        <end position="458"/>
    </location>
</feature>
<protein>
    <submittedName>
        <fullName evidence="6">MFS transporter</fullName>
    </submittedName>
</protein>
<evidence type="ECO:0000256" key="1">
    <source>
        <dbReference type="ARBA" id="ARBA00022692"/>
    </source>
</evidence>
<feature type="transmembrane region" description="Helical" evidence="5">
    <location>
        <begin position="383"/>
        <end position="403"/>
    </location>
</feature>
<dbReference type="CDD" id="cd06174">
    <property type="entry name" value="MFS"/>
    <property type="match status" value="1"/>
</dbReference>
<keyword evidence="1 5" id="KW-0812">Transmembrane</keyword>
<dbReference type="PANTHER" id="PTHR23526:SF1">
    <property type="entry name" value="MAJOR FACILITATOR SUPERFAMILY MFS_1"/>
    <property type="match status" value="1"/>
</dbReference>
<feature type="transmembrane region" description="Helical" evidence="5">
    <location>
        <begin position="343"/>
        <end position="362"/>
    </location>
</feature>
<dbReference type="InterPro" id="IPR052528">
    <property type="entry name" value="Sugar_transport-like"/>
</dbReference>
<reference evidence="6 7" key="1">
    <citation type="submission" date="2017-07" db="EMBL/GenBank/DDBJ databases">
        <title>Tamlnaduibacter salinus (Mi-7) genome sequencing.</title>
        <authorList>
            <person name="Verma A."/>
            <person name="Krishnamurthi S."/>
        </authorList>
    </citation>
    <scope>NUCLEOTIDE SEQUENCE [LARGE SCALE GENOMIC DNA]</scope>
    <source>
        <strain evidence="6 7">Mi-7</strain>
    </source>
</reference>
<dbReference type="Proteomes" id="UP000218332">
    <property type="component" value="Unassembled WGS sequence"/>
</dbReference>
<feature type="transmembrane region" description="Helical" evidence="5">
    <location>
        <begin position="199"/>
        <end position="222"/>
    </location>
</feature>
<feature type="transmembrane region" description="Helical" evidence="5">
    <location>
        <begin position="107"/>
        <end position="128"/>
    </location>
</feature>